<dbReference type="PANTHER" id="PTHR37422">
    <property type="entry name" value="TEICHURONIC ACID BIOSYNTHESIS PROTEIN TUAE"/>
    <property type="match status" value="1"/>
</dbReference>
<feature type="domain" description="O-antigen ligase-related" evidence="6">
    <location>
        <begin position="206"/>
        <end position="357"/>
    </location>
</feature>
<dbReference type="Pfam" id="PF04932">
    <property type="entry name" value="Wzy_C"/>
    <property type="match status" value="1"/>
</dbReference>
<dbReference type="PANTHER" id="PTHR37422:SF13">
    <property type="entry name" value="LIPOPOLYSACCHARIDE BIOSYNTHESIS PROTEIN PA4999-RELATED"/>
    <property type="match status" value="1"/>
</dbReference>
<feature type="transmembrane region" description="Helical" evidence="5">
    <location>
        <begin position="253"/>
        <end position="272"/>
    </location>
</feature>
<dbReference type="Gene3D" id="1.25.40.10">
    <property type="entry name" value="Tetratricopeptide repeat domain"/>
    <property type="match status" value="1"/>
</dbReference>
<organism evidence="7 8">
    <name type="scientific">Niastella soli</name>
    <dbReference type="NCBI Taxonomy" id="2821487"/>
    <lineage>
        <taxon>Bacteria</taxon>
        <taxon>Pseudomonadati</taxon>
        <taxon>Bacteroidota</taxon>
        <taxon>Chitinophagia</taxon>
        <taxon>Chitinophagales</taxon>
        <taxon>Chitinophagaceae</taxon>
        <taxon>Niastella</taxon>
    </lineage>
</organism>
<dbReference type="EMBL" id="JAGHKO010000011">
    <property type="protein sequence ID" value="MBO9204020.1"/>
    <property type="molecule type" value="Genomic_DNA"/>
</dbReference>
<dbReference type="Proteomes" id="UP000677244">
    <property type="component" value="Unassembled WGS sequence"/>
</dbReference>
<keyword evidence="4 5" id="KW-0472">Membrane</keyword>
<feature type="transmembrane region" description="Helical" evidence="5">
    <location>
        <begin position="223"/>
        <end position="241"/>
    </location>
</feature>
<name>A0ABS3Z1J1_9BACT</name>
<feature type="transmembrane region" description="Helical" evidence="5">
    <location>
        <begin position="98"/>
        <end position="120"/>
    </location>
</feature>
<protein>
    <submittedName>
        <fullName evidence="7">O-antigen ligase family protein</fullName>
    </submittedName>
</protein>
<evidence type="ECO:0000313" key="8">
    <source>
        <dbReference type="Proteomes" id="UP000677244"/>
    </source>
</evidence>
<accession>A0ABS3Z1J1</accession>
<evidence type="ECO:0000256" key="4">
    <source>
        <dbReference type="ARBA" id="ARBA00023136"/>
    </source>
</evidence>
<feature type="transmembrane region" description="Helical" evidence="5">
    <location>
        <begin position="172"/>
        <end position="191"/>
    </location>
</feature>
<evidence type="ECO:0000256" key="5">
    <source>
        <dbReference type="SAM" id="Phobius"/>
    </source>
</evidence>
<comment type="subcellular location">
    <subcellularLocation>
        <location evidence="1">Membrane</location>
        <topology evidence="1">Multi-pass membrane protein</topology>
    </subcellularLocation>
</comment>
<feature type="transmembrane region" description="Helical" evidence="5">
    <location>
        <begin position="132"/>
        <end position="152"/>
    </location>
</feature>
<feature type="transmembrane region" description="Helical" evidence="5">
    <location>
        <begin position="74"/>
        <end position="92"/>
    </location>
</feature>
<dbReference type="InterPro" id="IPR051533">
    <property type="entry name" value="WaaL-like"/>
</dbReference>
<keyword evidence="7" id="KW-0436">Ligase</keyword>
<feature type="transmembrane region" description="Helical" evidence="5">
    <location>
        <begin position="383"/>
        <end position="404"/>
    </location>
</feature>
<evidence type="ECO:0000256" key="2">
    <source>
        <dbReference type="ARBA" id="ARBA00022692"/>
    </source>
</evidence>
<evidence type="ECO:0000256" key="3">
    <source>
        <dbReference type="ARBA" id="ARBA00022989"/>
    </source>
</evidence>
<keyword evidence="2 5" id="KW-0812">Transmembrane</keyword>
<dbReference type="InterPro" id="IPR007016">
    <property type="entry name" value="O-antigen_ligase-rel_domated"/>
</dbReference>
<evidence type="ECO:0000313" key="7">
    <source>
        <dbReference type="EMBL" id="MBO9204020.1"/>
    </source>
</evidence>
<keyword evidence="3 5" id="KW-1133">Transmembrane helix</keyword>
<gene>
    <name evidence="7" type="ORF">J7I42_27285</name>
</gene>
<feature type="transmembrane region" description="Helical" evidence="5">
    <location>
        <begin position="198"/>
        <end position="217"/>
    </location>
</feature>
<feature type="transmembrane region" description="Helical" evidence="5">
    <location>
        <begin position="12"/>
        <end position="31"/>
    </location>
</feature>
<reference evidence="7 8" key="1">
    <citation type="submission" date="2021-03" db="EMBL/GenBank/DDBJ databases">
        <title>Assistant Professor.</title>
        <authorList>
            <person name="Huq M.A."/>
        </authorList>
    </citation>
    <scope>NUCLEOTIDE SEQUENCE [LARGE SCALE GENOMIC DNA]</scope>
    <source>
        <strain evidence="7 8">MAH-29</strain>
    </source>
</reference>
<evidence type="ECO:0000259" key="6">
    <source>
        <dbReference type="Pfam" id="PF04932"/>
    </source>
</evidence>
<feature type="transmembrane region" description="Helical" evidence="5">
    <location>
        <begin position="351"/>
        <end position="371"/>
    </location>
</feature>
<keyword evidence="8" id="KW-1185">Reference proteome</keyword>
<dbReference type="GO" id="GO:0016874">
    <property type="term" value="F:ligase activity"/>
    <property type="evidence" value="ECO:0007669"/>
    <property type="project" value="UniProtKB-KW"/>
</dbReference>
<comment type="caution">
    <text evidence="7">The sequence shown here is derived from an EMBL/GenBank/DDBJ whole genome shotgun (WGS) entry which is preliminary data.</text>
</comment>
<sequence>MKDNKGNNGLNAVLALVPYCITLTCSLVCSLDMPDGVMQSKELFFLFGTGTLVFLFFIQLCFSKDIIYPSLNRNQAWAILFLIYMLLSAVKYNQTTVAIPAHILCNLCVLIFFVLSLFLFQHQKYLPTALPLLVTATAICQATIGILQYLGILTGFHFKFIVTGLFLNPAPYAQYLAVLFVLVYTFLLFHTAATNKRWLFILYILLLISLALLLVYLESRSAWLGIITSVGLVTLLYIKKYHSPLYSKVKKKTIPGLFIGLPLLAVGLYQLYQLKSNSANGRLLTWKVTCSMIRDHLLFGVGNGNFASSYSQYQHFYFKIHPEKIPTYGWLADDVRYAFNELLQIFAETGIMGLGLFSLLLLFFFTTTIRAYHIVIDKKQSKLLLLSLAGVVVILIAGLFSYPFSILPLKLMFWLLIAQGFSVAIKSNATFLQPPLWQKIVMALSSVCFVSFISLFAVRRAKALYKWGQLLTTQEQEKIAGSYANRLLPLCPTLADNSSYMISLGKALYSDSNFTKSIEILTTAKKITPNKEVYYMLGHAYKRTGQFQKAEQQYLFVRFAIPNLISPNFFLTKLYFDNKKWPEFKKMADIVVSFQLKKLSEQGQQMIEETYYLISQSPYKQ</sequence>
<feature type="transmembrane region" description="Helical" evidence="5">
    <location>
        <begin position="436"/>
        <end position="458"/>
    </location>
</feature>
<dbReference type="SUPFAM" id="SSF48452">
    <property type="entry name" value="TPR-like"/>
    <property type="match status" value="1"/>
</dbReference>
<evidence type="ECO:0000256" key="1">
    <source>
        <dbReference type="ARBA" id="ARBA00004141"/>
    </source>
</evidence>
<dbReference type="InterPro" id="IPR011990">
    <property type="entry name" value="TPR-like_helical_dom_sf"/>
</dbReference>
<proteinExistence type="predicted"/>
<dbReference type="RefSeq" id="WP_209142181.1">
    <property type="nucleotide sequence ID" value="NZ_JAGHKO010000011.1"/>
</dbReference>
<feature type="transmembrane region" description="Helical" evidence="5">
    <location>
        <begin position="43"/>
        <end position="62"/>
    </location>
</feature>